<reference evidence="5" key="1">
    <citation type="submission" date="2022-01" db="EMBL/GenBank/DDBJ databases">
        <authorList>
            <person name="King R."/>
        </authorList>
    </citation>
    <scope>NUCLEOTIDE SEQUENCE</scope>
</reference>
<dbReference type="GO" id="GO:0005737">
    <property type="term" value="C:cytoplasm"/>
    <property type="evidence" value="ECO:0007669"/>
    <property type="project" value="TreeGrafter"/>
</dbReference>
<keyword evidence="4" id="KW-0539">Nucleus</keyword>
<dbReference type="EMBL" id="OU895879">
    <property type="protein sequence ID" value="CAG9808388.1"/>
    <property type="molecule type" value="Genomic_DNA"/>
</dbReference>
<evidence type="ECO:0000256" key="3">
    <source>
        <dbReference type="ARBA" id="ARBA00022786"/>
    </source>
</evidence>
<name>A0A9N9WW18_9DIPT</name>
<dbReference type="GO" id="GO:0019005">
    <property type="term" value="C:SCF ubiquitin ligase complex"/>
    <property type="evidence" value="ECO:0007669"/>
    <property type="project" value="TreeGrafter"/>
</dbReference>
<dbReference type="GO" id="GO:0016567">
    <property type="term" value="P:protein ubiquitination"/>
    <property type="evidence" value="ECO:0007669"/>
    <property type="project" value="TreeGrafter"/>
</dbReference>
<accession>A0A9N9WW18</accession>
<dbReference type="SUPFAM" id="SSF81383">
    <property type="entry name" value="F-box domain"/>
    <property type="match status" value="1"/>
</dbReference>
<protein>
    <recommendedName>
        <fullName evidence="7">F-box</fullName>
    </recommendedName>
</protein>
<evidence type="ECO:0000256" key="2">
    <source>
        <dbReference type="ARBA" id="ARBA00004906"/>
    </source>
</evidence>
<reference evidence="5" key="2">
    <citation type="submission" date="2022-10" db="EMBL/GenBank/DDBJ databases">
        <authorList>
            <consortium name="ENA_rothamsted_submissions"/>
            <consortium name="culmorum"/>
            <person name="King R."/>
        </authorList>
    </citation>
    <scope>NUCLEOTIDE SEQUENCE</scope>
</reference>
<keyword evidence="6" id="KW-1185">Reference proteome</keyword>
<dbReference type="PANTHER" id="PTHR13123:SF7">
    <property type="entry name" value="LD30288P"/>
    <property type="match status" value="1"/>
</dbReference>
<evidence type="ECO:0000256" key="4">
    <source>
        <dbReference type="ARBA" id="ARBA00023242"/>
    </source>
</evidence>
<proteinExistence type="predicted"/>
<evidence type="ECO:0000313" key="5">
    <source>
        <dbReference type="EMBL" id="CAG9808388.1"/>
    </source>
</evidence>
<dbReference type="InterPro" id="IPR036047">
    <property type="entry name" value="F-box-like_dom_sf"/>
</dbReference>
<sequence>MPFISKDWRAEGDQWIKTDDGNWERMKVIECESKNHNSSNDESSSSSPPPHCQIILRSTREIAGFNGLDVAVKRLDFKSSVKNQRRFQYICALLKLLVSGEVILTSLSGGAQRILLQMIEEVALHVNNSKQHINTLRDLVGQLRHLVEQENQKCWGKPLGSQNLWFGHLETIERIQNIASQIEIEPNAAINPQLTELPEECIRKIILQMSDHKDLESAASAWSLMAYIIQEQRIWRELSNFHFNQQQIDSILEKMSLLDTLDRHRNWQTIYHTLRKKYGLRDDFQYTEVLALCRFCRCLFWPMTGHPCISESPEFKEKLEKAGLSFESIEKTQLVPPHQFLKYFSL</sequence>
<evidence type="ECO:0000256" key="1">
    <source>
        <dbReference type="ARBA" id="ARBA00004123"/>
    </source>
</evidence>
<dbReference type="InterPro" id="IPR040394">
    <property type="entry name" value="FBX25/32"/>
</dbReference>
<evidence type="ECO:0008006" key="7">
    <source>
        <dbReference type="Google" id="ProtNLM"/>
    </source>
</evidence>
<comment type="pathway">
    <text evidence="2">Protein modification; protein ubiquitination.</text>
</comment>
<dbReference type="GO" id="GO:0005634">
    <property type="term" value="C:nucleus"/>
    <property type="evidence" value="ECO:0007669"/>
    <property type="project" value="UniProtKB-SubCell"/>
</dbReference>
<gene>
    <name evidence="5" type="ORF">CHIRRI_LOCUS11230</name>
</gene>
<comment type="subcellular location">
    <subcellularLocation>
        <location evidence="1">Nucleus</location>
    </subcellularLocation>
</comment>
<dbReference type="Proteomes" id="UP001153620">
    <property type="component" value="Chromosome 3"/>
</dbReference>
<organism evidence="5 6">
    <name type="scientific">Chironomus riparius</name>
    <dbReference type="NCBI Taxonomy" id="315576"/>
    <lineage>
        <taxon>Eukaryota</taxon>
        <taxon>Metazoa</taxon>
        <taxon>Ecdysozoa</taxon>
        <taxon>Arthropoda</taxon>
        <taxon>Hexapoda</taxon>
        <taxon>Insecta</taxon>
        <taxon>Pterygota</taxon>
        <taxon>Neoptera</taxon>
        <taxon>Endopterygota</taxon>
        <taxon>Diptera</taxon>
        <taxon>Nematocera</taxon>
        <taxon>Chironomoidea</taxon>
        <taxon>Chironomidae</taxon>
        <taxon>Chironominae</taxon>
        <taxon>Chironomus</taxon>
    </lineage>
</organism>
<keyword evidence="3" id="KW-0833">Ubl conjugation pathway</keyword>
<dbReference type="OrthoDB" id="9991467at2759"/>
<dbReference type="PANTHER" id="PTHR13123">
    <property type="entry name" value="LD30288P"/>
    <property type="match status" value="1"/>
</dbReference>
<evidence type="ECO:0000313" key="6">
    <source>
        <dbReference type="Proteomes" id="UP001153620"/>
    </source>
</evidence>
<dbReference type="AlphaFoldDB" id="A0A9N9WW18"/>